<reference evidence="1 2" key="1">
    <citation type="submission" date="2020-10" db="EMBL/GenBank/DDBJ databases">
        <title>Genome analysis of Massilia species.</title>
        <authorList>
            <person name="Jung D.-H."/>
        </authorList>
    </citation>
    <scope>NUCLEOTIDE SEQUENCE [LARGE SCALE GENOMIC DNA]</scope>
    <source>
        <strain evidence="2">sipir</strain>
    </source>
</reference>
<keyword evidence="2" id="KW-1185">Reference proteome</keyword>
<evidence type="ECO:0000313" key="2">
    <source>
        <dbReference type="Proteomes" id="UP000831532"/>
    </source>
</evidence>
<name>A0ABY4A6M9_9BURK</name>
<accession>A0ABY4A6M9</accession>
<dbReference type="EMBL" id="CP063361">
    <property type="protein sequence ID" value="UOD30430.1"/>
    <property type="molecule type" value="Genomic_DNA"/>
</dbReference>
<organism evidence="1 2">
    <name type="scientific">Massilia violaceinigra</name>
    <dbReference type="NCBI Taxonomy" id="2045208"/>
    <lineage>
        <taxon>Bacteria</taxon>
        <taxon>Pseudomonadati</taxon>
        <taxon>Pseudomonadota</taxon>
        <taxon>Betaproteobacteria</taxon>
        <taxon>Burkholderiales</taxon>
        <taxon>Oxalobacteraceae</taxon>
        <taxon>Telluria group</taxon>
        <taxon>Massilia</taxon>
    </lineage>
</organism>
<gene>
    <name evidence="1" type="ORF">INH39_01335</name>
</gene>
<sequence length="118" mass="13134">MKLMLSHKPGFLATGSAHDDQFLSASIEHSETVSRGKYGIKAVGAYACHFFLDFQDKHSVVKPPGDFIPVMQNYKEVLHRKSQFFEKNTINRISVHPAIQVNVNVPNVVGAYEFIASG</sequence>
<dbReference type="RefSeq" id="WP_243491650.1">
    <property type="nucleotide sequence ID" value="NZ_CP063361.1"/>
</dbReference>
<protein>
    <submittedName>
        <fullName evidence="1">Uncharacterized protein</fullName>
    </submittedName>
</protein>
<dbReference type="Proteomes" id="UP000831532">
    <property type="component" value="Chromosome"/>
</dbReference>
<proteinExistence type="predicted"/>
<evidence type="ECO:0000313" key="1">
    <source>
        <dbReference type="EMBL" id="UOD30430.1"/>
    </source>
</evidence>